<dbReference type="EC" id="3.4.16.-" evidence="2"/>
<evidence type="ECO:0000256" key="1">
    <source>
        <dbReference type="ARBA" id="ARBA00009431"/>
    </source>
</evidence>
<keyword evidence="2 4" id="KW-0645">Protease</keyword>
<dbReference type="InterPro" id="IPR029058">
    <property type="entry name" value="AB_hydrolase_fold"/>
</dbReference>
<dbReference type="GO" id="GO:0006508">
    <property type="term" value="P:proteolysis"/>
    <property type="evidence" value="ECO:0007669"/>
    <property type="project" value="UniProtKB-KW"/>
</dbReference>
<dbReference type="EMBL" id="JNBS01001058">
    <property type="protein sequence ID" value="OQS02911.1"/>
    <property type="molecule type" value="Genomic_DNA"/>
</dbReference>
<feature type="non-terminal residue" evidence="4">
    <location>
        <position position="1"/>
    </location>
</feature>
<dbReference type="GO" id="GO:0004185">
    <property type="term" value="F:serine-type carboxypeptidase activity"/>
    <property type="evidence" value="ECO:0007669"/>
    <property type="project" value="UniProtKB-UniRule"/>
</dbReference>
<dbReference type="PANTHER" id="PTHR11802">
    <property type="entry name" value="SERINE PROTEASE FAMILY S10 SERINE CARBOXYPEPTIDASE"/>
    <property type="match status" value="1"/>
</dbReference>
<dbReference type="Pfam" id="PF00450">
    <property type="entry name" value="Peptidase_S10"/>
    <property type="match status" value="1"/>
</dbReference>
<dbReference type="OrthoDB" id="443318at2759"/>
<dbReference type="AlphaFoldDB" id="A0A1V9ZY82"/>
<protein>
    <recommendedName>
        <fullName evidence="2">Carboxypeptidase</fullName>
        <ecNumber evidence="2">3.4.16.-</ecNumber>
    </recommendedName>
</protein>
<accession>A0A1V9ZY82</accession>
<keyword evidence="2" id="KW-0378">Hydrolase</keyword>
<keyword evidence="2" id="KW-0121">Carboxypeptidase</keyword>
<feature type="transmembrane region" description="Helical" evidence="3">
    <location>
        <begin position="431"/>
        <end position="452"/>
    </location>
</feature>
<comment type="caution">
    <text evidence="4">The sequence shown here is derived from an EMBL/GenBank/DDBJ whole genome shotgun (WGS) entry which is preliminary data.</text>
</comment>
<evidence type="ECO:0000256" key="2">
    <source>
        <dbReference type="RuleBase" id="RU361156"/>
    </source>
</evidence>
<evidence type="ECO:0000313" key="4">
    <source>
        <dbReference type="EMBL" id="OQS02911.1"/>
    </source>
</evidence>
<dbReference type="SUPFAM" id="SSF53474">
    <property type="entry name" value="alpha/beta-Hydrolases"/>
    <property type="match status" value="1"/>
</dbReference>
<organism evidence="4 5">
    <name type="scientific">Thraustotheca clavata</name>
    <dbReference type="NCBI Taxonomy" id="74557"/>
    <lineage>
        <taxon>Eukaryota</taxon>
        <taxon>Sar</taxon>
        <taxon>Stramenopiles</taxon>
        <taxon>Oomycota</taxon>
        <taxon>Saprolegniomycetes</taxon>
        <taxon>Saprolegniales</taxon>
        <taxon>Achlyaceae</taxon>
        <taxon>Thraustotheca</taxon>
    </lineage>
</organism>
<keyword evidence="5" id="KW-1185">Reference proteome</keyword>
<sequence>YVTLPSNGQNMFYWLVESQNNPSTDPIVLWLNGGPGCSSLGGLFTELGPFVVKSDLTLGRNPYSWNRKANIVFLESPAGVGYSSPLLSDDEYNDVTTTERAYEFLSEFFQLYENYQNRDFFITGESYAGVYIPFLVARLLEQPLKNANLKGFAIGNPFTDSAIDGTSTFDYLYSHAMVSIEVYDSIQKHCPYDILAMCLASRGCTNECAMELVRGYSEANEVALNPYNIYGDVCLLPPDQSVLVAPHNIRPLNRGVIGPCQSKFMTMYLNLAQVQEAIHANASSSTEWANCNMDVTNLYDRVLSALPKYQTIITSGLKSMIYSGDTDAVVNFMGTERWIARLNLSIESPWKAWFGPDKQLAGYTQEYTNLTFTTVKGAGHMVAATRPLHALYMFECFIYGNKLCNTFTYPHDDLEVLTGAIGPESSSSNDWQYYLTGAIVLVLAVVIAVVVFRYIKARQKRAYVAV</sequence>
<name>A0A1V9ZY82_9STRA</name>
<reference evidence="4 5" key="1">
    <citation type="journal article" date="2014" name="Genome Biol. Evol.">
        <title>The secreted proteins of Achlya hypogyna and Thraustotheca clavata identify the ancestral oomycete secretome and reveal gene acquisitions by horizontal gene transfer.</title>
        <authorList>
            <person name="Misner I."/>
            <person name="Blouin N."/>
            <person name="Leonard G."/>
            <person name="Richards T.A."/>
            <person name="Lane C.E."/>
        </authorList>
    </citation>
    <scope>NUCLEOTIDE SEQUENCE [LARGE SCALE GENOMIC DNA]</scope>
    <source>
        <strain evidence="4 5">ATCC 34112</strain>
    </source>
</reference>
<comment type="similarity">
    <text evidence="1 2">Belongs to the peptidase S10 family.</text>
</comment>
<dbReference type="Proteomes" id="UP000243217">
    <property type="component" value="Unassembled WGS sequence"/>
</dbReference>
<evidence type="ECO:0000313" key="5">
    <source>
        <dbReference type="Proteomes" id="UP000243217"/>
    </source>
</evidence>
<dbReference type="Gene3D" id="3.40.50.1820">
    <property type="entry name" value="alpha/beta hydrolase"/>
    <property type="match status" value="1"/>
</dbReference>
<proteinExistence type="inferred from homology"/>
<keyword evidence="3" id="KW-1133">Transmembrane helix</keyword>
<gene>
    <name evidence="4" type="ORF">THRCLA_04762</name>
</gene>
<dbReference type="PRINTS" id="PR00724">
    <property type="entry name" value="CRBOXYPTASEC"/>
</dbReference>
<keyword evidence="3" id="KW-0472">Membrane</keyword>
<dbReference type="InterPro" id="IPR001563">
    <property type="entry name" value="Peptidase_S10"/>
</dbReference>
<dbReference type="InterPro" id="IPR018202">
    <property type="entry name" value="Ser_caboxypep_ser_AS"/>
</dbReference>
<dbReference type="PROSITE" id="PS00131">
    <property type="entry name" value="CARBOXYPEPT_SER_SER"/>
    <property type="match status" value="1"/>
</dbReference>
<keyword evidence="3" id="KW-0812">Transmembrane</keyword>
<dbReference type="PANTHER" id="PTHR11802:SF201">
    <property type="entry name" value="CARBOXYPEPTIDASE"/>
    <property type="match status" value="1"/>
</dbReference>
<evidence type="ECO:0000256" key="3">
    <source>
        <dbReference type="SAM" id="Phobius"/>
    </source>
</evidence>